<dbReference type="OrthoDB" id="2139957at2759"/>
<dbReference type="PANTHER" id="PTHR42812:SF16">
    <property type="entry name" value="HYDROLASE, PUTATIVE (AFU_ORTHOLOGUE AFUA_7G06110)-RELATED"/>
    <property type="match status" value="1"/>
</dbReference>
<reference evidence="8" key="1">
    <citation type="submission" date="2021-07" db="EMBL/GenBank/DDBJ databases">
        <authorList>
            <person name="Durling M."/>
        </authorList>
    </citation>
    <scope>NUCLEOTIDE SEQUENCE</scope>
</reference>
<evidence type="ECO:0000313" key="8">
    <source>
        <dbReference type="EMBL" id="CAG8954650.1"/>
    </source>
</evidence>
<dbReference type="InterPro" id="IPR006710">
    <property type="entry name" value="Glyco_hydro_43"/>
</dbReference>
<dbReference type="GO" id="GO:0005975">
    <property type="term" value="P:carbohydrate metabolic process"/>
    <property type="evidence" value="ECO:0007669"/>
    <property type="project" value="InterPro"/>
</dbReference>
<dbReference type="Proteomes" id="UP000696280">
    <property type="component" value="Unassembled WGS sequence"/>
</dbReference>
<dbReference type="Gene3D" id="2.115.10.20">
    <property type="entry name" value="Glycosyl hydrolase domain, family 43"/>
    <property type="match status" value="1"/>
</dbReference>
<dbReference type="EMBL" id="CAJVRL010000057">
    <property type="protein sequence ID" value="CAG8954650.1"/>
    <property type="molecule type" value="Genomic_DNA"/>
</dbReference>
<dbReference type="SUPFAM" id="SSF75005">
    <property type="entry name" value="Arabinanase/levansucrase/invertase"/>
    <property type="match status" value="1"/>
</dbReference>
<feature type="site" description="Important for catalytic activity, responsible for pKa modulation of the active site Glu and correct orientation of both the proton donor and substrate" evidence="5">
    <location>
        <position position="136"/>
    </location>
</feature>
<evidence type="ECO:0000256" key="4">
    <source>
        <dbReference type="PIRSR" id="PIRSR606710-1"/>
    </source>
</evidence>
<proteinExistence type="inferred from homology"/>
<protein>
    <recommendedName>
        <fullName evidence="7">Beta-xylosidase C-terminal Concanavalin A-like domain-containing protein</fullName>
    </recommendedName>
</protein>
<keyword evidence="3 6" id="KW-0326">Glycosidase</keyword>
<evidence type="ECO:0000259" key="7">
    <source>
        <dbReference type="Pfam" id="PF17851"/>
    </source>
</evidence>
<sequence>MTLIFNNPVVLGGGGFNPDPSIIRNGSDYFLVTSSFEYFPGIPIYQSKDLIKWELIGHALTRRSQLDIRTPEPGGGIWAVTIREHGGVFYVITSCFDRYRPQDDDRVWPRGFYVETNDIWSGNWSEPVFFDVCGFDHDLFWDDDGTVYLSATYRKRHRTPVTPSIKDFAIHICTVDLATGRSTSQPKLIRESTSGVAEGSHILKKGGFYYLFTAEGGTESGHCEWVSRSAKGPFGPWELASNNPLWRNGTEDDVQNTGHADFVEDEKGNWWAVMLGVRPLKINGRFKTSVFGRESFLAPMNWVDDWPVINRGQKIALQSSAPGLYHYEKPVAWRDDFSGAELGLGWYRKNTPMKVDYSLSEKPGVLRLLGSPYTLSIPTCPTLFLRKQTARNGTWSTRLSFHPTSSNTESGAVLWWNYFTYSSIGIRLSPSESAQRVIRFRPASGEDVTVPLTSKVSTVEFFIHSSDEKYEFGFHELSSDKHIDDAEGVRWMGEVTTEDMTVDPPVGALFTGMMFGLYAFGEMEGCLVPADFEYAEFK</sequence>
<feature type="active site" description="Proton donor" evidence="4">
    <location>
        <position position="198"/>
    </location>
</feature>
<dbReference type="AlphaFoldDB" id="A0A9N9PSZ3"/>
<dbReference type="InterPro" id="IPR013320">
    <property type="entry name" value="ConA-like_dom_sf"/>
</dbReference>
<gene>
    <name evidence="8" type="ORF">HYFRA_00004571</name>
</gene>
<dbReference type="Gene3D" id="2.60.120.200">
    <property type="match status" value="1"/>
</dbReference>
<dbReference type="InterPro" id="IPR041542">
    <property type="entry name" value="GH43_C2"/>
</dbReference>
<dbReference type="CDD" id="cd18617">
    <property type="entry name" value="GH43_XynB-like"/>
    <property type="match status" value="1"/>
</dbReference>
<dbReference type="InterPro" id="IPR023296">
    <property type="entry name" value="Glyco_hydro_beta-prop_sf"/>
</dbReference>
<evidence type="ECO:0000256" key="3">
    <source>
        <dbReference type="ARBA" id="ARBA00023295"/>
    </source>
</evidence>
<accession>A0A9N9PSZ3</accession>
<keyword evidence="9" id="KW-1185">Reference proteome</keyword>
<keyword evidence="2 6" id="KW-0378">Hydrolase</keyword>
<evidence type="ECO:0000256" key="1">
    <source>
        <dbReference type="ARBA" id="ARBA00009865"/>
    </source>
</evidence>
<dbReference type="Pfam" id="PF17851">
    <property type="entry name" value="GH43_C2"/>
    <property type="match status" value="1"/>
</dbReference>
<name>A0A9N9PSZ3_9HELO</name>
<comment type="caution">
    <text evidence="8">The sequence shown here is derived from an EMBL/GenBank/DDBJ whole genome shotgun (WGS) entry which is preliminary data.</text>
</comment>
<dbReference type="InterPro" id="IPR051795">
    <property type="entry name" value="Glycosyl_Hydrlase_43"/>
</dbReference>
<evidence type="ECO:0000313" key="9">
    <source>
        <dbReference type="Proteomes" id="UP000696280"/>
    </source>
</evidence>
<organism evidence="8 9">
    <name type="scientific">Hymenoscyphus fraxineus</name>
    <dbReference type="NCBI Taxonomy" id="746836"/>
    <lineage>
        <taxon>Eukaryota</taxon>
        <taxon>Fungi</taxon>
        <taxon>Dikarya</taxon>
        <taxon>Ascomycota</taxon>
        <taxon>Pezizomycotina</taxon>
        <taxon>Leotiomycetes</taxon>
        <taxon>Helotiales</taxon>
        <taxon>Helotiaceae</taxon>
        <taxon>Hymenoscyphus</taxon>
    </lineage>
</organism>
<dbReference type="PANTHER" id="PTHR42812">
    <property type="entry name" value="BETA-XYLOSIDASE"/>
    <property type="match status" value="1"/>
</dbReference>
<dbReference type="GO" id="GO:0004553">
    <property type="term" value="F:hydrolase activity, hydrolyzing O-glycosyl compounds"/>
    <property type="evidence" value="ECO:0007669"/>
    <property type="project" value="InterPro"/>
</dbReference>
<comment type="similarity">
    <text evidence="1 6">Belongs to the glycosyl hydrolase 43 family.</text>
</comment>
<feature type="domain" description="Beta-xylosidase C-terminal Concanavalin A-like" evidence="7">
    <location>
        <begin position="334"/>
        <end position="538"/>
    </location>
</feature>
<dbReference type="Pfam" id="PF04616">
    <property type="entry name" value="Glyco_hydro_43"/>
    <property type="match status" value="1"/>
</dbReference>
<feature type="active site" description="Proton acceptor" evidence="4">
    <location>
        <position position="19"/>
    </location>
</feature>
<evidence type="ECO:0000256" key="6">
    <source>
        <dbReference type="RuleBase" id="RU361187"/>
    </source>
</evidence>
<evidence type="ECO:0000256" key="5">
    <source>
        <dbReference type="PIRSR" id="PIRSR606710-2"/>
    </source>
</evidence>
<dbReference type="SUPFAM" id="SSF49899">
    <property type="entry name" value="Concanavalin A-like lectins/glucanases"/>
    <property type="match status" value="1"/>
</dbReference>
<evidence type="ECO:0000256" key="2">
    <source>
        <dbReference type="ARBA" id="ARBA00022801"/>
    </source>
</evidence>